<dbReference type="InParanoid" id="S8EC12"/>
<sequence length="71" mass="7725">MRNTSIFTVLMATAAVVPALAAPLGSTPNDQTLFARGRGSYDTTDVPKPKPNPKPPKGKRSFFDDEELYLD</sequence>
<feature type="signal peptide" evidence="2">
    <location>
        <begin position="1"/>
        <end position="21"/>
    </location>
</feature>
<feature type="region of interest" description="Disordered" evidence="1">
    <location>
        <begin position="25"/>
        <end position="71"/>
    </location>
</feature>
<dbReference type="EMBL" id="KE504147">
    <property type="protein sequence ID" value="EPT00734.1"/>
    <property type="molecule type" value="Genomic_DNA"/>
</dbReference>
<reference evidence="3 4" key="1">
    <citation type="journal article" date="2012" name="Science">
        <title>The Paleozoic origin of enzymatic lignin decomposition reconstructed from 31 fungal genomes.</title>
        <authorList>
            <person name="Floudas D."/>
            <person name="Binder M."/>
            <person name="Riley R."/>
            <person name="Barry K."/>
            <person name="Blanchette R.A."/>
            <person name="Henrissat B."/>
            <person name="Martinez A.T."/>
            <person name="Otillar R."/>
            <person name="Spatafora J.W."/>
            <person name="Yadav J.S."/>
            <person name="Aerts A."/>
            <person name="Benoit I."/>
            <person name="Boyd A."/>
            <person name="Carlson A."/>
            <person name="Copeland A."/>
            <person name="Coutinho P.M."/>
            <person name="de Vries R.P."/>
            <person name="Ferreira P."/>
            <person name="Findley K."/>
            <person name="Foster B."/>
            <person name="Gaskell J."/>
            <person name="Glotzer D."/>
            <person name="Gorecki P."/>
            <person name="Heitman J."/>
            <person name="Hesse C."/>
            <person name="Hori C."/>
            <person name="Igarashi K."/>
            <person name="Jurgens J.A."/>
            <person name="Kallen N."/>
            <person name="Kersten P."/>
            <person name="Kohler A."/>
            <person name="Kuees U."/>
            <person name="Kumar T.K.A."/>
            <person name="Kuo A."/>
            <person name="LaButti K."/>
            <person name="Larrondo L.F."/>
            <person name="Lindquist E."/>
            <person name="Ling A."/>
            <person name="Lombard V."/>
            <person name="Lucas S."/>
            <person name="Lundell T."/>
            <person name="Martin R."/>
            <person name="McLaughlin D.J."/>
            <person name="Morgenstern I."/>
            <person name="Morin E."/>
            <person name="Murat C."/>
            <person name="Nagy L.G."/>
            <person name="Nolan M."/>
            <person name="Ohm R.A."/>
            <person name="Patyshakuliyeva A."/>
            <person name="Rokas A."/>
            <person name="Ruiz-Duenas F.J."/>
            <person name="Sabat G."/>
            <person name="Salamov A."/>
            <person name="Samejima M."/>
            <person name="Schmutz J."/>
            <person name="Slot J.C."/>
            <person name="St John F."/>
            <person name="Stenlid J."/>
            <person name="Sun H."/>
            <person name="Sun S."/>
            <person name="Syed K."/>
            <person name="Tsang A."/>
            <person name="Wiebenga A."/>
            <person name="Young D."/>
            <person name="Pisabarro A."/>
            <person name="Eastwood D.C."/>
            <person name="Martin F."/>
            <person name="Cullen D."/>
            <person name="Grigoriev I.V."/>
            <person name="Hibbett D.S."/>
        </authorList>
    </citation>
    <scope>NUCLEOTIDE SEQUENCE</scope>
    <source>
        <strain evidence="4">FP-58527</strain>
    </source>
</reference>
<accession>S8EC12</accession>
<dbReference type="HOGENOM" id="CLU_2740048_0_0_1"/>
<feature type="chain" id="PRO_5004562948" evidence="2">
    <location>
        <begin position="22"/>
        <end position="71"/>
    </location>
</feature>
<keyword evidence="4" id="KW-1185">Reference proteome</keyword>
<dbReference type="AlphaFoldDB" id="S8EC12"/>
<protein>
    <submittedName>
        <fullName evidence="3">Uncharacterized protein</fullName>
    </submittedName>
</protein>
<keyword evidence="2" id="KW-0732">Signal</keyword>
<organism evidence="3 4">
    <name type="scientific">Fomitopsis schrenkii</name>
    <name type="common">Brown rot fungus</name>
    <dbReference type="NCBI Taxonomy" id="2126942"/>
    <lineage>
        <taxon>Eukaryota</taxon>
        <taxon>Fungi</taxon>
        <taxon>Dikarya</taxon>
        <taxon>Basidiomycota</taxon>
        <taxon>Agaricomycotina</taxon>
        <taxon>Agaricomycetes</taxon>
        <taxon>Polyporales</taxon>
        <taxon>Fomitopsis</taxon>
    </lineage>
</organism>
<gene>
    <name evidence="3" type="ORF">FOMPIDRAFT_1049498</name>
</gene>
<proteinExistence type="predicted"/>
<evidence type="ECO:0000313" key="4">
    <source>
        <dbReference type="Proteomes" id="UP000015241"/>
    </source>
</evidence>
<dbReference type="Proteomes" id="UP000015241">
    <property type="component" value="Unassembled WGS sequence"/>
</dbReference>
<evidence type="ECO:0000313" key="3">
    <source>
        <dbReference type="EMBL" id="EPT00734.1"/>
    </source>
</evidence>
<evidence type="ECO:0000256" key="2">
    <source>
        <dbReference type="SAM" id="SignalP"/>
    </source>
</evidence>
<evidence type="ECO:0000256" key="1">
    <source>
        <dbReference type="SAM" id="MobiDB-lite"/>
    </source>
</evidence>
<name>S8EC12_FOMSC</name>